<evidence type="ECO:0000256" key="1">
    <source>
        <dbReference type="ARBA" id="ARBA00004162"/>
    </source>
</evidence>
<keyword evidence="3" id="KW-0813">Transport</keyword>
<comment type="subcellular location">
    <subcellularLocation>
        <location evidence="1">Cell membrane</location>
        <topology evidence="1">Single-pass membrane protein</topology>
    </subcellularLocation>
</comment>
<evidence type="ECO:0000256" key="2">
    <source>
        <dbReference type="ARBA" id="ARBA00006742"/>
    </source>
</evidence>
<evidence type="ECO:0000256" key="5">
    <source>
        <dbReference type="ARBA" id="ARBA00022692"/>
    </source>
</evidence>
<keyword evidence="9 10" id="KW-0472">Membrane</keyword>
<accession>A0A6G7B7U8</accession>
<dbReference type="RefSeq" id="WP_006731677.1">
    <property type="nucleotide sequence ID" value="NZ_CP045664.1"/>
</dbReference>
<dbReference type="EMBL" id="CP049228">
    <property type="protein sequence ID" value="QIH23490.1"/>
    <property type="molecule type" value="Genomic_DNA"/>
</dbReference>
<gene>
    <name evidence="11" type="primary">yajC</name>
    <name evidence="11" type="ORF">G6Z83_01855</name>
</gene>
<evidence type="ECO:0000256" key="6">
    <source>
        <dbReference type="ARBA" id="ARBA00022927"/>
    </source>
</evidence>
<keyword evidence="5 10" id="KW-0812">Transmembrane</keyword>
<dbReference type="AlphaFoldDB" id="A0A6G7B7U8"/>
<dbReference type="Pfam" id="PF02699">
    <property type="entry name" value="YajC"/>
    <property type="match status" value="1"/>
</dbReference>
<reference evidence="11 12" key="1">
    <citation type="submission" date="2020-02" db="EMBL/GenBank/DDBJ databases">
        <title>Complete genome sequences of six Lactobacillus iners strains isolated from the human vagina.</title>
        <authorList>
            <person name="France M.T."/>
            <person name="Rutt L."/>
            <person name="Narina S."/>
            <person name="Arbaugh S."/>
            <person name="Humphrys M.S."/>
            <person name="Ma B."/>
            <person name="Hayward M.R."/>
            <person name="Relman D."/>
            <person name="Kwon D.S."/>
            <person name="Ravel J."/>
        </authorList>
    </citation>
    <scope>NUCLEOTIDE SEQUENCE [LARGE SCALE GENOMIC DNA]</scope>
    <source>
        <strain evidence="11 12">C0210C1</strain>
    </source>
</reference>
<dbReference type="PANTHER" id="PTHR33909:SF1">
    <property type="entry name" value="SEC TRANSLOCON ACCESSORY COMPLEX SUBUNIT YAJC"/>
    <property type="match status" value="1"/>
</dbReference>
<dbReference type="NCBIfam" id="TIGR00739">
    <property type="entry name" value="yajC"/>
    <property type="match status" value="1"/>
</dbReference>
<keyword evidence="6" id="KW-0653">Protein transport</keyword>
<evidence type="ECO:0000256" key="7">
    <source>
        <dbReference type="ARBA" id="ARBA00022989"/>
    </source>
</evidence>
<dbReference type="GO" id="GO:0005886">
    <property type="term" value="C:plasma membrane"/>
    <property type="evidence" value="ECO:0007669"/>
    <property type="project" value="UniProtKB-SubCell"/>
</dbReference>
<organism evidence="11 12">
    <name type="scientific">Lactobacillus iners</name>
    <dbReference type="NCBI Taxonomy" id="147802"/>
    <lineage>
        <taxon>Bacteria</taxon>
        <taxon>Bacillati</taxon>
        <taxon>Bacillota</taxon>
        <taxon>Bacilli</taxon>
        <taxon>Lactobacillales</taxon>
        <taxon>Lactobacillaceae</taxon>
        <taxon>Lactobacillus</taxon>
    </lineage>
</organism>
<keyword evidence="7 10" id="KW-1133">Transmembrane helix</keyword>
<evidence type="ECO:0000313" key="12">
    <source>
        <dbReference type="Proteomes" id="UP000501676"/>
    </source>
</evidence>
<evidence type="ECO:0000256" key="8">
    <source>
        <dbReference type="ARBA" id="ARBA00023010"/>
    </source>
</evidence>
<name>A0A6G7B7U8_9LACO</name>
<dbReference type="SMART" id="SM01323">
    <property type="entry name" value="YajC"/>
    <property type="match status" value="1"/>
</dbReference>
<dbReference type="InterPro" id="IPR003849">
    <property type="entry name" value="Preprotein_translocase_YajC"/>
</dbReference>
<dbReference type="PRINTS" id="PR01853">
    <property type="entry name" value="YAJCTRNLCASE"/>
</dbReference>
<dbReference type="Proteomes" id="UP000501676">
    <property type="component" value="Chromosome"/>
</dbReference>
<dbReference type="PANTHER" id="PTHR33909">
    <property type="entry name" value="SEC TRANSLOCON ACCESSORY COMPLEX SUBUNIT YAJC"/>
    <property type="match status" value="1"/>
</dbReference>
<dbReference type="GO" id="GO:0015031">
    <property type="term" value="P:protein transport"/>
    <property type="evidence" value="ECO:0007669"/>
    <property type="project" value="UniProtKB-KW"/>
</dbReference>
<evidence type="ECO:0000256" key="10">
    <source>
        <dbReference type="SAM" id="Phobius"/>
    </source>
</evidence>
<evidence type="ECO:0000256" key="3">
    <source>
        <dbReference type="ARBA" id="ARBA00022448"/>
    </source>
</evidence>
<evidence type="ECO:0000313" key="11">
    <source>
        <dbReference type="EMBL" id="QIH23490.1"/>
    </source>
</evidence>
<evidence type="ECO:0000256" key="9">
    <source>
        <dbReference type="ARBA" id="ARBA00023136"/>
    </source>
</evidence>
<keyword evidence="4" id="KW-1003">Cell membrane</keyword>
<keyword evidence="8" id="KW-0811">Translocation</keyword>
<evidence type="ECO:0000256" key="4">
    <source>
        <dbReference type="ARBA" id="ARBA00022475"/>
    </source>
</evidence>
<comment type="similarity">
    <text evidence="2">Belongs to the YajC family.</text>
</comment>
<proteinExistence type="inferred from homology"/>
<sequence length="118" mass="13384">MNTFFLAANSSNSMLVTIFMVVIMFGFMYFAMIRPQKKQQQVRMKMLSELKKGDKVILLDGMHCKIDTINGDDTIVVDADGIFLTFSRSAIRQILPDDVEANKPVATNENVETKDEEK</sequence>
<feature type="transmembrane region" description="Helical" evidence="10">
    <location>
        <begin position="12"/>
        <end position="33"/>
    </location>
</feature>
<protein>
    <submittedName>
        <fullName evidence="11">Preprotein translocase subunit YajC</fullName>
    </submittedName>
</protein>